<evidence type="ECO:0000256" key="2">
    <source>
        <dbReference type="ARBA" id="ARBA00044777"/>
    </source>
</evidence>
<dbReference type="AlphaFoldDB" id="A0A1W1WJK3"/>
<dbReference type="OrthoDB" id="2083638at2"/>
<dbReference type="GO" id="GO:0007059">
    <property type="term" value="P:chromosome segregation"/>
    <property type="evidence" value="ECO:0007669"/>
    <property type="project" value="UniProtKB-KW"/>
</dbReference>
<sequence length="230" mass="26835">MISSEQQDLDPGWEENVQALALKVRRRPLFARELRLLQLVRFLSERWRTVSDLQTVSEEAPVTAWIIRRKSDVVLPQVEPENEPEVLEPVEEHDEAWIEPATMALQQLWHSAQAFYSRPVSLQSAHPYRPIKGATVWKLAWSWPRLHVPKSSIPERVVTAENDPLEVRMDQFMRRLRSYERPVPFELMVNAHQPSEVVTTFLAMVHLWHRQEVQVEQPGAFDPIWISLGG</sequence>
<dbReference type="Proteomes" id="UP000192660">
    <property type="component" value="Unassembled WGS sequence"/>
</dbReference>
<accession>A0A1W1WJK3</accession>
<evidence type="ECO:0000313" key="3">
    <source>
        <dbReference type="EMBL" id="SMC06436.1"/>
    </source>
</evidence>
<keyword evidence="4" id="KW-1185">Reference proteome</keyword>
<dbReference type="InterPro" id="IPR003768">
    <property type="entry name" value="ScpA"/>
</dbReference>
<dbReference type="RefSeq" id="WP_020373149.1">
    <property type="nucleotide sequence ID" value="NZ_FWWY01000001.1"/>
</dbReference>
<name>A0A1W1WJK3_SULTA</name>
<dbReference type="PANTHER" id="PTHR33969:SF2">
    <property type="entry name" value="SEGREGATION AND CONDENSATION PROTEIN A"/>
    <property type="match status" value="1"/>
</dbReference>
<dbReference type="InterPro" id="IPR023093">
    <property type="entry name" value="ScpA-like_C"/>
</dbReference>
<dbReference type="EMBL" id="FWWY01000001">
    <property type="protein sequence ID" value="SMC06436.1"/>
    <property type="molecule type" value="Genomic_DNA"/>
</dbReference>
<dbReference type="STRING" id="28034.BFX07_11110"/>
<dbReference type="PANTHER" id="PTHR33969">
    <property type="entry name" value="SEGREGATION AND CONDENSATION PROTEIN A"/>
    <property type="match status" value="1"/>
</dbReference>
<evidence type="ECO:0000313" key="4">
    <source>
        <dbReference type="Proteomes" id="UP000192660"/>
    </source>
</evidence>
<dbReference type="Gene3D" id="1.10.10.580">
    <property type="entry name" value="Structural maintenance of chromosome 1. Chain E"/>
    <property type="match status" value="1"/>
</dbReference>
<gene>
    <name evidence="3" type="ORF">SAMN00768000_2821</name>
</gene>
<keyword evidence="1" id="KW-0159">Chromosome partition</keyword>
<proteinExistence type="predicted"/>
<organism evidence="3 4">
    <name type="scientific">Sulfobacillus thermosulfidooxidans (strain DSM 9293 / VKM B-1269 / AT-1)</name>
    <dbReference type="NCBI Taxonomy" id="929705"/>
    <lineage>
        <taxon>Bacteria</taxon>
        <taxon>Bacillati</taxon>
        <taxon>Bacillota</taxon>
        <taxon>Clostridia</taxon>
        <taxon>Eubacteriales</taxon>
        <taxon>Clostridiales Family XVII. Incertae Sedis</taxon>
        <taxon>Sulfobacillus</taxon>
    </lineage>
</organism>
<protein>
    <recommendedName>
        <fullName evidence="2">Segregation and condensation protein A</fullName>
    </recommendedName>
</protein>
<reference evidence="4" key="1">
    <citation type="submission" date="2017-04" db="EMBL/GenBank/DDBJ databases">
        <authorList>
            <person name="Varghese N."/>
            <person name="Submissions S."/>
        </authorList>
    </citation>
    <scope>NUCLEOTIDE SEQUENCE [LARGE SCALE GENOMIC DNA]</scope>
    <source>
        <strain evidence="4">DSM 9293</strain>
    </source>
</reference>
<evidence type="ECO:0000256" key="1">
    <source>
        <dbReference type="ARBA" id="ARBA00022829"/>
    </source>
</evidence>